<evidence type="ECO:0000256" key="9">
    <source>
        <dbReference type="ARBA" id="ARBA00023303"/>
    </source>
</evidence>
<keyword evidence="6 12" id="KW-0915">Sodium</keyword>
<dbReference type="Proteomes" id="UP000242849">
    <property type="component" value="Unassembled WGS sequence"/>
</dbReference>
<comment type="function">
    <text evidence="12">Fluoride-specific ion channel. Important for reducing fluoride concentration in the cell, thus reducing its toxicity.</text>
</comment>
<dbReference type="Pfam" id="PF02537">
    <property type="entry name" value="CRCB"/>
    <property type="match status" value="1"/>
</dbReference>
<keyword evidence="8 12" id="KW-0472">Membrane</keyword>
<evidence type="ECO:0000313" key="13">
    <source>
        <dbReference type="EMBL" id="SEE14247.1"/>
    </source>
</evidence>
<feature type="transmembrane region" description="Helical" evidence="12">
    <location>
        <begin position="70"/>
        <end position="89"/>
    </location>
</feature>
<dbReference type="GO" id="GO:0005886">
    <property type="term" value="C:plasma membrane"/>
    <property type="evidence" value="ECO:0007669"/>
    <property type="project" value="UniProtKB-SubCell"/>
</dbReference>
<evidence type="ECO:0000256" key="11">
    <source>
        <dbReference type="ARBA" id="ARBA00035585"/>
    </source>
</evidence>
<keyword evidence="4 12" id="KW-0812">Transmembrane</keyword>
<dbReference type="GO" id="GO:0046872">
    <property type="term" value="F:metal ion binding"/>
    <property type="evidence" value="ECO:0007669"/>
    <property type="project" value="UniProtKB-KW"/>
</dbReference>
<comment type="subcellular location">
    <subcellularLocation>
        <location evidence="1 12">Cell membrane</location>
        <topology evidence="1 12">Multi-pass membrane protein</topology>
    </subcellularLocation>
</comment>
<dbReference type="RefSeq" id="WP_090386447.1">
    <property type="nucleotide sequence ID" value="NZ_CP156749.1"/>
</dbReference>
<gene>
    <name evidence="12" type="primary">fluC</name>
    <name evidence="12" type="synonym">crcB</name>
    <name evidence="13" type="ORF">SAMN05421553_4131</name>
</gene>
<evidence type="ECO:0000256" key="4">
    <source>
        <dbReference type="ARBA" id="ARBA00022692"/>
    </source>
</evidence>
<protein>
    <recommendedName>
        <fullName evidence="12">Fluoride-specific ion channel FluC</fullName>
    </recommendedName>
</protein>
<evidence type="ECO:0000313" key="14">
    <source>
        <dbReference type="Proteomes" id="UP000242849"/>
    </source>
</evidence>
<keyword evidence="12" id="KW-0479">Metal-binding</keyword>
<keyword evidence="14" id="KW-1185">Reference proteome</keyword>
<comment type="activity regulation">
    <text evidence="12">Na(+) is not transported, but it plays an essential structural role and its presence is essential for fluoride channel function.</text>
</comment>
<evidence type="ECO:0000256" key="2">
    <source>
        <dbReference type="ARBA" id="ARBA00022475"/>
    </source>
</evidence>
<evidence type="ECO:0000256" key="10">
    <source>
        <dbReference type="ARBA" id="ARBA00035120"/>
    </source>
</evidence>
<keyword evidence="5 12" id="KW-1133">Transmembrane helix</keyword>
<evidence type="ECO:0000256" key="3">
    <source>
        <dbReference type="ARBA" id="ARBA00022519"/>
    </source>
</evidence>
<evidence type="ECO:0000256" key="7">
    <source>
        <dbReference type="ARBA" id="ARBA00023065"/>
    </source>
</evidence>
<name>A0A1H5GEW7_PSEAG</name>
<proteinExistence type="inferred from homology"/>
<evidence type="ECO:0000256" key="1">
    <source>
        <dbReference type="ARBA" id="ARBA00004651"/>
    </source>
</evidence>
<keyword evidence="9 12" id="KW-0407">Ion channel</keyword>
<feature type="binding site" evidence="12">
    <location>
        <position position="76"/>
    </location>
    <ligand>
        <name>Na(+)</name>
        <dbReference type="ChEBI" id="CHEBI:29101"/>
        <note>structural</note>
    </ligand>
</feature>
<comment type="catalytic activity">
    <reaction evidence="11">
        <text>fluoride(in) = fluoride(out)</text>
        <dbReference type="Rhea" id="RHEA:76159"/>
        <dbReference type="ChEBI" id="CHEBI:17051"/>
    </reaction>
    <physiologicalReaction direction="left-to-right" evidence="11">
        <dbReference type="Rhea" id="RHEA:76160"/>
    </physiologicalReaction>
</comment>
<organism evidence="13 14">
    <name type="scientific">Pseudomonas anguilliseptica</name>
    <dbReference type="NCBI Taxonomy" id="53406"/>
    <lineage>
        <taxon>Bacteria</taxon>
        <taxon>Pseudomonadati</taxon>
        <taxon>Pseudomonadota</taxon>
        <taxon>Gammaproteobacteria</taxon>
        <taxon>Pseudomonadales</taxon>
        <taxon>Pseudomonadaceae</taxon>
        <taxon>Pseudomonas</taxon>
    </lineage>
</organism>
<dbReference type="AlphaFoldDB" id="A0A1H5GEW7"/>
<dbReference type="NCBIfam" id="TIGR00494">
    <property type="entry name" value="crcB"/>
    <property type="match status" value="1"/>
</dbReference>
<keyword evidence="7 12" id="KW-0406">Ion transport</keyword>
<feature type="transmembrane region" description="Helical" evidence="12">
    <location>
        <begin position="101"/>
        <end position="122"/>
    </location>
</feature>
<evidence type="ECO:0000256" key="12">
    <source>
        <dbReference type="HAMAP-Rule" id="MF_00454"/>
    </source>
</evidence>
<sequence length="126" mass="13533">MIRVAMAVALGGAVGSVLRFLTASWVVAQWPRHFYLGTFTVNVLGCLLIGLLSGLFLLRSDLPIELRSGLIIGLLGGFTTFSSFSLELLKLFESGRHNEAFAYLLCSVVGGVLAVWGGFVLARLSQ</sequence>
<dbReference type="HAMAP" id="MF_00454">
    <property type="entry name" value="FluC"/>
    <property type="match status" value="1"/>
</dbReference>
<dbReference type="STRING" id="53406.SAMN05421553_4131"/>
<keyword evidence="3" id="KW-0997">Cell inner membrane</keyword>
<dbReference type="GO" id="GO:0062054">
    <property type="term" value="F:fluoride channel activity"/>
    <property type="evidence" value="ECO:0007669"/>
    <property type="project" value="UniProtKB-UniRule"/>
</dbReference>
<dbReference type="InterPro" id="IPR003691">
    <property type="entry name" value="FluC"/>
</dbReference>
<dbReference type="OrthoDB" id="9806299at2"/>
<dbReference type="EMBL" id="FNSC01000001">
    <property type="protein sequence ID" value="SEE14247.1"/>
    <property type="molecule type" value="Genomic_DNA"/>
</dbReference>
<dbReference type="PANTHER" id="PTHR28259">
    <property type="entry name" value="FLUORIDE EXPORT PROTEIN 1-RELATED"/>
    <property type="match status" value="1"/>
</dbReference>
<dbReference type="PANTHER" id="PTHR28259:SF1">
    <property type="entry name" value="FLUORIDE EXPORT PROTEIN 1-RELATED"/>
    <property type="match status" value="1"/>
</dbReference>
<evidence type="ECO:0000256" key="6">
    <source>
        <dbReference type="ARBA" id="ARBA00023053"/>
    </source>
</evidence>
<reference evidence="14" key="1">
    <citation type="submission" date="2016-10" db="EMBL/GenBank/DDBJ databases">
        <authorList>
            <person name="Varghese N."/>
            <person name="Submissions S."/>
        </authorList>
    </citation>
    <scope>NUCLEOTIDE SEQUENCE [LARGE SCALE GENOMIC DNA]</scope>
    <source>
        <strain evidence="14">DSM 12111</strain>
    </source>
</reference>
<dbReference type="NCBIfam" id="NF010830">
    <property type="entry name" value="PRK14234.1"/>
    <property type="match status" value="1"/>
</dbReference>
<accession>A0A1H5GEW7</accession>
<evidence type="ECO:0000256" key="5">
    <source>
        <dbReference type="ARBA" id="ARBA00022989"/>
    </source>
</evidence>
<evidence type="ECO:0000256" key="8">
    <source>
        <dbReference type="ARBA" id="ARBA00023136"/>
    </source>
</evidence>
<comment type="similarity">
    <text evidence="10 12">Belongs to the fluoride channel Fluc/FEX (TC 1.A.43) family.</text>
</comment>
<dbReference type="GO" id="GO:0140114">
    <property type="term" value="P:cellular detoxification of fluoride"/>
    <property type="evidence" value="ECO:0007669"/>
    <property type="project" value="UniProtKB-UniRule"/>
</dbReference>
<feature type="binding site" evidence="12">
    <location>
        <position position="79"/>
    </location>
    <ligand>
        <name>Na(+)</name>
        <dbReference type="ChEBI" id="CHEBI:29101"/>
        <note>structural</note>
    </ligand>
</feature>
<feature type="transmembrane region" description="Helical" evidence="12">
    <location>
        <begin position="33"/>
        <end position="58"/>
    </location>
</feature>
<keyword evidence="12" id="KW-0813">Transport</keyword>
<keyword evidence="2 12" id="KW-1003">Cell membrane</keyword>